<evidence type="ECO:0000313" key="2">
    <source>
        <dbReference type="Proteomes" id="UP000033393"/>
    </source>
</evidence>
<dbReference type="AlphaFoldDB" id="A0A0F0H2A1"/>
<evidence type="ECO:0000313" key="1">
    <source>
        <dbReference type="EMBL" id="KJK47778.1"/>
    </source>
</evidence>
<dbReference type="Proteomes" id="UP000033393">
    <property type="component" value="Unassembled WGS sequence"/>
</dbReference>
<accession>A0A0F0H2A1</accession>
<dbReference type="PATRIC" id="fig|68170.10.peg.4751"/>
<keyword evidence="2" id="KW-1185">Reference proteome</keyword>
<comment type="caution">
    <text evidence="1">The sequence shown here is derived from an EMBL/GenBank/DDBJ whole genome shotgun (WGS) entry which is preliminary data.</text>
</comment>
<gene>
    <name evidence="1" type="ORF">UK23_19250</name>
</gene>
<dbReference type="OrthoDB" id="3295168at2"/>
<reference evidence="1 2" key="1">
    <citation type="submission" date="2015-02" db="EMBL/GenBank/DDBJ databases">
        <authorList>
            <person name="Ju K.-S."/>
            <person name="Doroghazi J.R."/>
            <person name="Metcalf W."/>
        </authorList>
    </citation>
    <scope>NUCLEOTIDE SEQUENCE [LARGE SCALE GENOMIC DNA]</scope>
    <source>
        <strain evidence="1 2">NRRL B-16140</strain>
    </source>
</reference>
<dbReference type="RefSeq" id="WP_045312953.1">
    <property type="nucleotide sequence ID" value="NZ_JYJG01000125.1"/>
</dbReference>
<dbReference type="EMBL" id="JYJG01000125">
    <property type="protein sequence ID" value="KJK47778.1"/>
    <property type="molecule type" value="Genomic_DNA"/>
</dbReference>
<sequence>MVPEWYRDKPLVNGAELLPEPLFWLNHLAGCMPDGVQEMAFGADWEDAEEFYLERMASHDEWPVITAELSDGNAIHVVYRNLDGDMGVDYLFSTPSWSEELTLAEGSFKGPGLAWHELERLPEHLLLLFPMLGDLSVPDHAVDLVAAALAEVGAPRELAIALLEQQGMAGQAEWRERDGVWICESDYSPRCPYNEHALAPERLAAVSAALN</sequence>
<name>A0A0F0H2A1_LENAE</name>
<proteinExistence type="predicted"/>
<organism evidence="1 2">
    <name type="scientific">Lentzea aerocolonigenes</name>
    <name type="common">Lechevalieria aerocolonigenes</name>
    <name type="synonym">Saccharothrix aerocolonigenes</name>
    <dbReference type="NCBI Taxonomy" id="68170"/>
    <lineage>
        <taxon>Bacteria</taxon>
        <taxon>Bacillati</taxon>
        <taxon>Actinomycetota</taxon>
        <taxon>Actinomycetes</taxon>
        <taxon>Pseudonocardiales</taxon>
        <taxon>Pseudonocardiaceae</taxon>
        <taxon>Lentzea</taxon>
    </lineage>
</organism>
<protein>
    <submittedName>
        <fullName evidence="1">Uncharacterized protein</fullName>
    </submittedName>
</protein>